<evidence type="ECO:0000313" key="3">
    <source>
        <dbReference type="EMBL" id="OTP17218.1"/>
    </source>
</evidence>
<evidence type="ECO:0000313" key="5">
    <source>
        <dbReference type="Proteomes" id="UP000195141"/>
    </source>
</evidence>
<dbReference type="InterPro" id="IPR050300">
    <property type="entry name" value="GDXG_lipolytic_enzyme"/>
</dbReference>
<dbReference type="GO" id="GO:0016787">
    <property type="term" value="F:hydrolase activity"/>
    <property type="evidence" value="ECO:0007669"/>
    <property type="project" value="UniProtKB-KW"/>
</dbReference>
<proteinExistence type="predicted"/>
<keyword evidence="1" id="KW-0378">Hydrolase</keyword>
<dbReference type="OrthoDB" id="9815425at2"/>
<accession>A0A242K8W0</accession>
<gene>
    <name evidence="3" type="ORF">A5888_001356</name>
    <name evidence="4" type="ORF">A5888_002592</name>
</gene>
<dbReference type="Pfam" id="PF07859">
    <property type="entry name" value="Abhydrolase_3"/>
    <property type="match status" value="1"/>
</dbReference>
<dbReference type="EMBL" id="NGMM01000002">
    <property type="protein sequence ID" value="OTP17218.1"/>
    <property type="molecule type" value="Genomic_DNA"/>
</dbReference>
<dbReference type="PANTHER" id="PTHR48081">
    <property type="entry name" value="AB HYDROLASE SUPERFAMILY PROTEIN C4A8.06C"/>
    <property type="match status" value="1"/>
</dbReference>
<reference evidence="3" key="1">
    <citation type="submission" date="2017-05" db="EMBL/GenBank/DDBJ databases">
        <title>The Genome Sequence of Enterococcus sp. 9E7_DIV0242.</title>
        <authorList>
            <consortium name="The Broad Institute Genomics Platform"/>
            <consortium name="The Broad Institute Genomic Center for Infectious Diseases"/>
            <person name="Earl A."/>
            <person name="Manson A."/>
            <person name="Schwartman J."/>
            <person name="Gilmore M."/>
            <person name="Abouelleil A."/>
            <person name="Cao P."/>
            <person name="Chapman S."/>
            <person name="Cusick C."/>
            <person name="Shea T."/>
            <person name="Young S."/>
            <person name="Neafsey D."/>
            <person name="Nusbaum C."/>
            <person name="Birren B."/>
        </authorList>
    </citation>
    <scope>NUCLEOTIDE SEQUENCE [LARGE SCALE GENOMIC DNA]</scope>
    <source>
        <strain evidence="3">9E7_DIV0242</strain>
    </source>
</reference>
<dbReference type="RefSeq" id="WP_086348470.1">
    <property type="nucleotide sequence ID" value="NZ_CP147247.1"/>
</dbReference>
<dbReference type="AlphaFoldDB" id="A0A242K8W0"/>
<dbReference type="Proteomes" id="UP000195141">
    <property type="component" value="Chromosome"/>
</dbReference>
<name>A0A242K8W0_9ENTE</name>
<dbReference type="PANTHER" id="PTHR48081:SF3">
    <property type="entry name" value="ALPHA_BETA HYDROLASE FOLD-3 DOMAIN-CONTAINING PROTEIN"/>
    <property type="match status" value="1"/>
</dbReference>
<dbReference type="InterPro" id="IPR029058">
    <property type="entry name" value="AB_hydrolase_fold"/>
</dbReference>
<organism evidence="3">
    <name type="scientific">Candidatus Enterococcus clewellii</name>
    <dbReference type="NCBI Taxonomy" id="1834193"/>
    <lineage>
        <taxon>Bacteria</taxon>
        <taxon>Bacillati</taxon>
        <taxon>Bacillota</taxon>
        <taxon>Bacilli</taxon>
        <taxon>Lactobacillales</taxon>
        <taxon>Enterococcaceae</taxon>
        <taxon>Enterococcus</taxon>
    </lineage>
</organism>
<feature type="domain" description="Alpha/beta hydrolase fold-3" evidence="2">
    <location>
        <begin position="26"/>
        <end position="153"/>
    </location>
</feature>
<reference evidence="4" key="3">
    <citation type="submission" date="2024-03" db="EMBL/GenBank/DDBJ databases">
        <title>The Genome Sequence of Enterococcus sp. DIV0242b.</title>
        <authorList>
            <consortium name="The Broad Institute Genomics Platform"/>
            <consortium name="The Broad Institute Microbial Omics Core"/>
            <consortium name="The Broad Institute Genomic Center for Infectious Diseases"/>
            <person name="Earl A."/>
            <person name="Manson A."/>
            <person name="Gilmore M."/>
            <person name="Schwartman J."/>
            <person name="Shea T."/>
            <person name="Abouelleil A."/>
            <person name="Cao P."/>
            <person name="Chapman S."/>
            <person name="Cusick C."/>
            <person name="Young S."/>
            <person name="Neafsey D."/>
            <person name="Nusbaum C."/>
            <person name="Birren B."/>
        </authorList>
    </citation>
    <scope>NUCLEOTIDE SEQUENCE</scope>
    <source>
        <strain evidence="4">9E7_DIV0242</strain>
    </source>
</reference>
<evidence type="ECO:0000313" key="4">
    <source>
        <dbReference type="EMBL" id="WYJ90824.1"/>
    </source>
</evidence>
<sequence>MSETIQLTTGGTIEWFHADTPNKKYMLYFHGGGLVYGSKSDLPKQLKQLFLDKGFSVITIDYRLAPNNTLSEISSGVVQSFHSIHELIGQQPFSFCGRSAGSYLMMLLTSHLIDQKTAALPEQLINFYGYTDLDFINMKRNLSDVLVTEAQLQSVEMDIPVWDDPLLQRYLLYIYAVQNQKLADYYGLTEQNRPKLTISREKLQQFPPLFSTASTTDQEIPFKYSKRLVRKNTQDLFVPVYDLPHDFLKETQDKQVINVMDRLALWLT</sequence>
<keyword evidence="5" id="KW-1185">Reference proteome</keyword>
<evidence type="ECO:0000256" key="1">
    <source>
        <dbReference type="ARBA" id="ARBA00022801"/>
    </source>
</evidence>
<protein>
    <recommendedName>
        <fullName evidence="2">Alpha/beta hydrolase fold-3 domain-containing protein</fullName>
    </recommendedName>
</protein>
<evidence type="ECO:0000259" key="2">
    <source>
        <dbReference type="Pfam" id="PF07859"/>
    </source>
</evidence>
<dbReference type="EMBL" id="CP147247">
    <property type="protein sequence ID" value="WYJ90824.1"/>
    <property type="molecule type" value="Genomic_DNA"/>
</dbReference>
<reference evidence="4" key="2">
    <citation type="submission" date="2017-05" db="EMBL/GenBank/DDBJ databases">
        <authorList>
            <consortium name="The Broad Institute Genomics Platform"/>
            <consortium name="The Broad Institute Genomic Center for Infectious Diseases"/>
            <person name="Earl A."/>
            <person name="Manson A."/>
            <person name="Schwartman J."/>
            <person name="Gilmore M."/>
            <person name="Abouelleil A."/>
            <person name="Cao P."/>
            <person name="Chapman S."/>
            <person name="Cusick C."/>
            <person name="Shea T."/>
            <person name="Young S."/>
            <person name="Neafsey D."/>
            <person name="Nusbaum C."/>
            <person name="Birren B."/>
        </authorList>
    </citation>
    <scope>NUCLEOTIDE SEQUENCE</scope>
    <source>
        <strain evidence="4">9E7_DIV0242</strain>
    </source>
</reference>
<dbReference type="InterPro" id="IPR013094">
    <property type="entry name" value="AB_hydrolase_3"/>
</dbReference>
<dbReference type="SUPFAM" id="SSF53474">
    <property type="entry name" value="alpha/beta-Hydrolases"/>
    <property type="match status" value="1"/>
</dbReference>
<dbReference type="Gene3D" id="3.40.50.1820">
    <property type="entry name" value="alpha/beta hydrolase"/>
    <property type="match status" value="1"/>
</dbReference>